<dbReference type="Gene3D" id="3.40.50.2300">
    <property type="match status" value="1"/>
</dbReference>
<sequence>MTTPLDKQRSGSRLAQSKLLVIEDNNDQWALISSALSQSIPEVDCVRVSSANEAITLLDSWSTQEWELPKLILQDLYLPQREDGWHLLTAIKALPMPVNHIPVVVFSSSNHRPDIEGTYQRGAAGYVVKPFEVDEWRTYFDELRAYWWDTIALPPLQFGFL</sequence>
<evidence type="ECO:0000256" key="1">
    <source>
        <dbReference type="PROSITE-ProRule" id="PRU00169"/>
    </source>
</evidence>
<dbReference type="InterPro" id="IPR001789">
    <property type="entry name" value="Sig_transdc_resp-reg_receiver"/>
</dbReference>
<dbReference type="SUPFAM" id="SSF52172">
    <property type="entry name" value="CheY-like"/>
    <property type="match status" value="1"/>
</dbReference>
<name>A0A7L5DMG1_9BACT</name>
<keyword evidence="1" id="KW-0597">Phosphoprotein</keyword>
<proteinExistence type="predicted"/>
<accession>A0A7L5DMG1</accession>
<dbReference type="PANTHER" id="PTHR44520:SF2">
    <property type="entry name" value="RESPONSE REGULATOR RCP1"/>
    <property type="match status" value="1"/>
</dbReference>
<dbReference type="AlphaFoldDB" id="A0A7L5DMG1"/>
<dbReference type="KEGG" id="srho:HH216_15470"/>
<evidence type="ECO:0000313" key="3">
    <source>
        <dbReference type="EMBL" id="QJD79664.1"/>
    </source>
</evidence>
<reference evidence="3 4" key="1">
    <citation type="submission" date="2020-04" db="EMBL/GenBank/DDBJ databases">
        <title>Genome sequencing of novel species.</title>
        <authorList>
            <person name="Heo J."/>
            <person name="Kim S.-J."/>
            <person name="Kim J.-S."/>
            <person name="Hong S.-B."/>
            <person name="Kwon S.-W."/>
        </authorList>
    </citation>
    <scope>NUCLEOTIDE SEQUENCE [LARGE SCALE GENOMIC DNA]</scope>
    <source>
        <strain evidence="3 4">CJU-R4</strain>
    </source>
</reference>
<evidence type="ECO:0000313" key="4">
    <source>
        <dbReference type="Proteomes" id="UP000501128"/>
    </source>
</evidence>
<dbReference type="InterPro" id="IPR052893">
    <property type="entry name" value="TCS_response_regulator"/>
</dbReference>
<dbReference type="Proteomes" id="UP000501128">
    <property type="component" value="Chromosome"/>
</dbReference>
<evidence type="ECO:0000259" key="2">
    <source>
        <dbReference type="PROSITE" id="PS50110"/>
    </source>
</evidence>
<dbReference type="GO" id="GO:0000160">
    <property type="term" value="P:phosphorelay signal transduction system"/>
    <property type="evidence" value="ECO:0007669"/>
    <property type="project" value="InterPro"/>
</dbReference>
<feature type="domain" description="Response regulatory" evidence="2">
    <location>
        <begin position="18"/>
        <end position="144"/>
    </location>
</feature>
<dbReference type="Pfam" id="PF00072">
    <property type="entry name" value="Response_reg"/>
    <property type="match status" value="1"/>
</dbReference>
<feature type="modified residue" description="4-aspartylphosphate" evidence="1">
    <location>
        <position position="75"/>
    </location>
</feature>
<dbReference type="PROSITE" id="PS50110">
    <property type="entry name" value="RESPONSE_REGULATORY"/>
    <property type="match status" value="1"/>
</dbReference>
<dbReference type="InterPro" id="IPR011006">
    <property type="entry name" value="CheY-like_superfamily"/>
</dbReference>
<protein>
    <submittedName>
        <fullName evidence="3">Response regulator</fullName>
    </submittedName>
</protein>
<dbReference type="EMBL" id="CP051677">
    <property type="protein sequence ID" value="QJD79664.1"/>
    <property type="molecule type" value="Genomic_DNA"/>
</dbReference>
<dbReference type="RefSeq" id="WP_169551628.1">
    <property type="nucleotide sequence ID" value="NZ_CP051677.1"/>
</dbReference>
<dbReference type="PANTHER" id="PTHR44520">
    <property type="entry name" value="RESPONSE REGULATOR RCP1-RELATED"/>
    <property type="match status" value="1"/>
</dbReference>
<organism evidence="3 4">
    <name type="scientific">Spirosoma rhododendri</name>
    <dbReference type="NCBI Taxonomy" id="2728024"/>
    <lineage>
        <taxon>Bacteria</taxon>
        <taxon>Pseudomonadati</taxon>
        <taxon>Bacteroidota</taxon>
        <taxon>Cytophagia</taxon>
        <taxon>Cytophagales</taxon>
        <taxon>Cytophagaceae</taxon>
        <taxon>Spirosoma</taxon>
    </lineage>
</organism>
<keyword evidence="4" id="KW-1185">Reference proteome</keyword>
<dbReference type="SMART" id="SM00448">
    <property type="entry name" value="REC"/>
    <property type="match status" value="1"/>
</dbReference>
<gene>
    <name evidence="3" type="ORF">HH216_15470</name>
</gene>